<gene>
    <name evidence="1" type="ORF">O6H91_11G008400</name>
</gene>
<proteinExistence type="predicted"/>
<organism evidence="1 2">
    <name type="scientific">Diphasiastrum complanatum</name>
    <name type="common">Issler's clubmoss</name>
    <name type="synonym">Lycopodium complanatum</name>
    <dbReference type="NCBI Taxonomy" id="34168"/>
    <lineage>
        <taxon>Eukaryota</taxon>
        <taxon>Viridiplantae</taxon>
        <taxon>Streptophyta</taxon>
        <taxon>Embryophyta</taxon>
        <taxon>Tracheophyta</taxon>
        <taxon>Lycopodiopsida</taxon>
        <taxon>Lycopodiales</taxon>
        <taxon>Lycopodiaceae</taxon>
        <taxon>Lycopodioideae</taxon>
        <taxon>Diphasiastrum</taxon>
    </lineage>
</organism>
<evidence type="ECO:0000313" key="1">
    <source>
        <dbReference type="EMBL" id="KAJ7537502.1"/>
    </source>
</evidence>
<comment type="caution">
    <text evidence="1">The sequence shown here is derived from an EMBL/GenBank/DDBJ whole genome shotgun (WGS) entry which is preliminary data.</text>
</comment>
<sequence>MENSRNEEGQEKKMAMASGSWIILDAHGKSSTLEADKYKIMERAGLHARDLRILDPHLSYPSAILSREHAIVLNLEHVKAIITAEEVLLQNPANSILAPVIEELSRHLKIVDSIYGIHHALGEDDMEKVECKNDQATNRGIKDLPFEFRVLEVVLEHICSYLDARVTELETSIYPALDELTSKISSRNLDRVRKLKTAMTRVNARVQKIKDQLEQLLDDDSDMAEFFLTRKQVTVSSANGLCFPTSPTNDSRSANDSREKAITTYSHGSENDIEELELLLEAYFMRIDTTVNKLNTLREYTNDTEDYINIQIDNHRNQLIRLDLVLTMGNIVLSLFSLVAGIFGVNLPYTWNLNHPYMFKWVVIFTSAMCLLIFSAILVYARYKGLIGM</sequence>
<evidence type="ECO:0000313" key="2">
    <source>
        <dbReference type="Proteomes" id="UP001162992"/>
    </source>
</evidence>
<keyword evidence="2" id="KW-1185">Reference proteome</keyword>
<accession>A0ACC2C6D3</accession>
<name>A0ACC2C6D3_DIPCM</name>
<dbReference type="Proteomes" id="UP001162992">
    <property type="component" value="Chromosome 11"/>
</dbReference>
<reference evidence="2" key="1">
    <citation type="journal article" date="2024" name="Proc. Natl. Acad. Sci. U.S.A.">
        <title>Extraordinary preservation of gene collinearity over three hundred million years revealed in homosporous lycophytes.</title>
        <authorList>
            <person name="Li C."/>
            <person name="Wickell D."/>
            <person name="Kuo L.Y."/>
            <person name="Chen X."/>
            <person name="Nie B."/>
            <person name="Liao X."/>
            <person name="Peng D."/>
            <person name="Ji J."/>
            <person name="Jenkins J."/>
            <person name="Williams M."/>
            <person name="Shu S."/>
            <person name="Plott C."/>
            <person name="Barry K."/>
            <person name="Rajasekar S."/>
            <person name="Grimwood J."/>
            <person name="Han X."/>
            <person name="Sun S."/>
            <person name="Hou Z."/>
            <person name="He W."/>
            <person name="Dai G."/>
            <person name="Sun C."/>
            <person name="Schmutz J."/>
            <person name="Leebens-Mack J.H."/>
            <person name="Li F.W."/>
            <person name="Wang L."/>
        </authorList>
    </citation>
    <scope>NUCLEOTIDE SEQUENCE [LARGE SCALE GENOMIC DNA]</scope>
    <source>
        <strain evidence="2">cv. PW_Plant_1</strain>
    </source>
</reference>
<dbReference type="EMBL" id="CM055102">
    <property type="protein sequence ID" value="KAJ7537502.1"/>
    <property type="molecule type" value="Genomic_DNA"/>
</dbReference>
<protein>
    <submittedName>
        <fullName evidence="1">Uncharacterized protein</fullName>
    </submittedName>
</protein>